<keyword evidence="1" id="KW-0732">Signal</keyword>
<comment type="caution">
    <text evidence="2">The sequence shown here is derived from an EMBL/GenBank/DDBJ whole genome shotgun (WGS) entry which is preliminary data.</text>
</comment>
<dbReference type="Proteomes" id="UP000019335">
    <property type="component" value="Unassembled WGS sequence"/>
</dbReference>
<dbReference type="EMBL" id="AZIL01002512">
    <property type="protein sequence ID" value="EWM21338.1"/>
    <property type="molecule type" value="Genomic_DNA"/>
</dbReference>
<evidence type="ECO:0008006" key="4">
    <source>
        <dbReference type="Google" id="ProtNLM"/>
    </source>
</evidence>
<evidence type="ECO:0000313" key="2">
    <source>
        <dbReference type="EMBL" id="EWM21338.1"/>
    </source>
</evidence>
<organism evidence="2 3">
    <name type="scientific">Nannochloropsis gaditana</name>
    <dbReference type="NCBI Taxonomy" id="72520"/>
    <lineage>
        <taxon>Eukaryota</taxon>
        <taxon>Sar</taxon>
        <taxon>Stramenopiles</taxon>
        <taxon>Ochrophyta</taxon>
        <taxon>Eustigmatophyceae</taxon>
        <taxon>Eustigmatales</taxon>
        <taxon>Monodopsidaceae</taxon>
        <taxon>Nannochloropsis</taxon>
    </lineage>
</organism>
<accession>W7TCR0</accession>
<gene>
    <name evidence="2" type="ORF">Naga_100075g25</name>
</gene>
<sequence length="218" mass="21044">MLGFGAILGFLSASALAPASLPPNKLKPVFGALGFPAATFLEVGTGVFCALSGAGLAPGFAGSLETLVGGGMGFFRAADAAGFLSPPPKRLKGLPLLVEPLLLAAFEADLGAPCGFFKGEGVEGGLLIMTGGGGGLAFLRTGGGTGLPAPTDGGDLAVARVGGLFALRGDEETGAFLGAGSGALDLASATTAGFGVSSALGPSPARVPVKGLVRASNR</sequence>
<dbReference type="AlphaFoldDB" id="W7TCR0"/>
<feature type="chain" id="PRO_5004900482" description="Secreted protein" evidence="1">
    <location>
        <begin position="20"/>
        <end position="218"/>
    </location>
</feature>
<evidence type="ECO:0000256" key="1">
    <source>
        <dbReference type="SAM" id="SignalP"/>
    </source>
</evidence>
<reference evidence="2 3" key="1">
    <citation type="journal article" date="2014" name="Mol. Plant">
        <title>Chromosome Scale Genome Assembly and Transcriptome Profiling of Nannochloropsis gaditana in Nitrogen Depletion.</title>
        <authorList>
            <person name="Corteggiani Carpinelli E."/>
            <person name="Telatin A."/>
            <person name="Vitulo N."/>
            <person name="Forcato C."/>
            <person name="D'Angelo M."/>
            <person name="Schiavon R."/>
            <person name="Vezzi A."/>
            <person name="Giacometti G.M."/>
            <person name="Morosinotto T."/>
            <person name="Valle G."/>
        </authorList>
    </citation>
    <scope>NUCLEOTIDE SEQUENCE [LARGE SCALE GENOMIC DNA]</scope>
    <source>
        <strain evidence="2 3">B-31</strain>
    </source>
</reference>
<feature type="signal peptide" evidence="1">
    <location>
        <begin position="1"/>
        <end position="19"/>
    </location>
</feature>
<evidence type="ECO:0000313" key="3">
    <source>
        <dbReference type="Proteomes" id="UP000019335"/>
    </source>
</evidence>
<protein>
    <recommendedName>
        <fullName evidence="4">Secreted protein</fullName>
    </recommendedName>
</protein>
<name>W7TCR0_9STRA</name>
<keyword evidence="3" id="KW-1185">Reference proteome</keyword>
<proteinExistence type="predicted"/>